<gene>
    <name evidence="11" type="ORF">GEV33_007397</name>
</gene>
<feature type="region of interest" description="Disordered" evidence="8">
    <location>
        <begin position="1388"/>
        <end position="1614"/>
    </location>
</feature>
<evidence type="ECO:0000259" key="9">
    <source>
        <dbReference type="PROSITE" id="PS50217"/>
    </source>
</evidence>
<keyword evidence="12" id="KW-1185">Reference proteome</keyword>
<dbReference type="SUPFAM" id="SSF57959">
    <property type="entry name" value="Leucine zipper domain"/>
    <property type="match status" value="1"/>
</dbReference>
<feature type="domain" description="BZIP" evidence="9">
    <location>
        <begin position="2553"/>
        <end position="2612"/>
    </location>
</feature>
<dbReference type="FunFam" id="1.20.200.10:FF:000015">
    <property type="entry name" value="argininosuccinate lyase isoform X2"/>
    <property type="match status" value="1"/>
</dbReference>
<dbReference type="PROSITE" id="PS50953">
    <property type="entry name" value="KID"/>
    <property type="match status" value="1"/>
</dbReference>
<dbReference type="InterPro" id="IPR000362">
    <property type="entry name" value="Fumarate_lyase_fam"/>
</dbReference>
<evidence type="ECO:0000256" key="5">
    <source>
        <dbReference type="ARBA" id="ARBA00023163"/>
    </source>
</evidence>
<dbReference type="InterPro" id="IPR020557">
    <property type="entry name" value="Fumarate_lyase_CS"/>
</dbReference>
<dbReference type="FunFam" id="1.10.275.10:FF:000002">
    <property type="entry name" value="Argininosuccinate lyase"/>
    <property type="match status" value="1"/>
</dbReference>
<dbReference type="PANTHER" id="PTHR43814">
    <property type="entry name" value="ARGININOSUCCINATE LYASE"/>
    <property type="match status" value="1"/>
</dbReference>
<dbReference type="PROSITE" id="PS00036">
    <property type="entry name" value="BZIP_BASIC"/>
    <property type="match status" value="1"/>
</dbReference>
<feature type="compositionally biased region" description="Basic residues" evidence="8">
    <location>
        <begin position="1506"/>
        <end position="1515"/>
    </location>
</feature>
<feature type="region of interest" description="Disordered" evidence="8">
    <location>
        <begin position="2207"/>
        <end position="2238"/>
    </location>
</feature>
<dbReference type="EMBL" id="JABDTM020023140">
    <property type="protein sequence ID" value="KAH0815392.1"/>
    <property type="molecule type" value="Genomic_DNA"/>
</dbReference>
<evidence type="ECO:0000256" key="4">
    <source>
        <dbReference type="ARBA" id="ARBA00023125"/>
    </source>
</evidence>
<dbReference type="Pfam" id="PF02173">
    <property type="entry name" value="pKID"/>
    <property type="match status" value="1"/>
</dbReference>
<feature type="region of interest" description="Disordered" evidence="8">
    <location>
        <begin position="429"/>
        <end position="451"/>
    </location>
</feature>
<dbReference type="InterPro" id="IPR022761">
    <property type="entry name" value="Fumarate_lyase_N"/>
</dbReference>
<keyword evidence="7" id="KW-0175">Coiled coil</keyword>
<feature type="compositionally biased region" description="Basic residues" evidence="8">
    <location>
        <begin position="1447"/>
        <end position="1463"/>
    </location>
</feature>
<dbReference type="PANTHER" id="PTHR43814:SF1">
    <property type="entry name" value="ARGININOSUCCINATE LYASE"/>
    <property type="match status" value="1"/>
</dbReference>
<keyword evidence="6" id="KW-0539">Nucleus</keyword>
<dbReference type="SMART" id="SM00338">
    <property type="entry name" value="BRLZ"/>
    <property type="match status" value="1"/>
</dbReference>
<evidence type="ECO:0008006" key="13">
    <source>
        <dbReference type="Google" id="ProtNLM"/>
    </source>
</evidence>
<evidence type="ECO:0000313" key="12">
    <source>
        <dbReference type="Proteomes" id="UP000719412"/>
    </source>
</evidence>
<keyword evidence="4" id="KW-0238">DNA-binding</keyword>
<dbReference type="PRINTS" id="PR00149">
    <property type="entry name" value="FUMRATELYASE"/>
</dbReference>
<feature type="compositionally biased region" description="Basic and acidic residues" evidence="8">
    <location>
        <begin position="335"/>
        <end position="345"/>
    </location>
</feature>
<organism evidence="11 12">
    <name type="scientific">Tenebrio molitor</name>
    <name type="common">Yellow mealworm beetle</name>
    <dbReference type="NCBI Taxonomy" id="7067"/>
    <lineage>
        <taxon>Eukaryota</taxon>
        <taxon>Metazoa</taxon>
        <taxon>Ecdysozoa</taxon>
        <taxon>Arthropoda</taxon>
        <taxon>Hexapoda</taxon>
        <taxon>Insecta</taxon>
        <taxon>Pterygota</taxon>
        <taxon>Neoptera</taxon>
        <taxon>Endopterygota</taxon>
        <taxon>Coleoptera</taxon>
        <taxon>Polyphaga</taxon>
        <taxon>Cucujiformia</taxon>
        <taxon>Tenebrionidae</taxon>
        <taxon>Tenebrio</taxon>
    </lineage>
</organism>
<dbReference type="InterPro" id="IPR046347">
    <property type="entry name" value="bZIP_sf"/>
</dbReference>
<dbReference type="GO" id="GO:0003700">
    <property type="term" value="F:DNA-binding transcription factor activity"/>
    <property type="evidence" value="ECO:0007669"/>
    <property type="project" value="InterPro"/>
</dbReference>
<evidence type="ECO:0000313" key="11">
    <source>
        <dbReference type="EMBL" id="KAH0815392.1"/>
    </source>
</evidence>
<feature type="region of interest" description="Disordered" evidence="8">
    <location>
        <begin position="1215"/>
        <end position="1243"/>
    </location>
</feature>
<dbReference type="Pfam" id="PF00206">
    <property type="entry name" value="Lyase_1"/>
    <property type="match status" value="1"/>
</dbReference>
<evidence type="ECO:0000256" key="7">
    <source>
        <dbReference type="SAM" id="Coils"/>
    </source>
</evidence>
<reference evidence="11" key="2">
    <citation type="submission" date="2021-08" db="EMBL/GenBank/DDBJ databases">
        <authorList>
            <person name="Eriksson T."/>
        </authorList>
    </citation>
    <scope>NUCLEOTIDE SEQUENCE</scope>
    <source>
        <strain evidence="11">Stoneville</strain>
        <tissue evidence="11">Whole head</tissue>
    </source>
</reference>
<comment type="caution">
    <text evidence="11">The sequence shown here is derived from an EMBL/GenBank/DDBJ whole genome shotgun (WGS) entry which is preliminary data.</text>
</comment>
<feature type="region of interest" description="Disordered" evidence="8">
    <location>
        <begin position="259"/>
        <end position="284"/>
    </location>
</feature>
<feature type="compositionally biased region" description="Polar residues" evidence="8">
    <location>
        <begin position="117"/>
        <end position="129"/>
    </location>
</feature>
<keyword evidence="5" id="KW-0804">Transcription</keyword>
<comment type="similarity">
    <text evidence="2">Belongs to the lyase 1 family. Argininosuccinate lyase subfamily.</text>
</comment>
<dbReference type="PROSITE" id="PS50217">
    <property type="entry name" value="BZIP"/>
    <property type="match status" value="1"/>
</dbReference>
<proteinExistence type="inferred from homology"/>
<reference evidence="11" key="1">
    <citation type="journal article" date="2020" name="J Insects Food Feed">
        <title>The yellow mealworm (Tenebrio molitor) genome: a resource for the emerging insects as food and feed industry.</title>
        <authorList>
            <person name="Eriksson T."/>
            <person name="Andere A."/>
            <person name="Kelstrup H."/>
            <person name="Emery V."/>
            <person name="Picard C."/>
        </authorList>
    </citation>
    <scope>NUCLEOTIDE SEQUENCE</scope>
    <source>
        <strain evidence="11">Stoneville</strain>
        <tissue evidence="11">Whole head</tissue>
    </source>
</reference>
<dbReference type="Proteomes" id="UP000719412">
    <property type="component" value="Unassembled WGS sequence"/>
</dbReference>
<dbReference type="Gene3D" id="1.20.5.170">
    <property type="match status" value="1"/>
</dbReference>
<evidence type="ECO:0000256" key="8">
    <source>
        <dbReference type="SAM" id="MobiDB-lite"/>
    </source>
</evidence>
<keyword evidence="3" id="KW-0805">Transcription regulation</keyword>
<feature type="compositionally biased region" description="Basic and acidic residues" evidence="8">
    <location>
        <begin position="1389"/>
        <end position="1405"/>
    </location>
</feature>
<dbReference type="Pfam" id="PF14698">
    <property type="entry name" value="ASL_C2"/>
    <property type="match status" value="1"/>
</dbReference>
<feature type="region of interest" description="Disordered" evidence="8">
    <location>
        <begin position="722"/>
        <end position="745"/>
    </location>
</feature>
<name>A0A8J6LC67_TENMO</name>
<feature type="compositionally biased region" description="Low complexity" evidence="8">
    <location>
        <begin position="1436"/>
        <end position="1445"/>
    </location>
</feature>
<feature type="compositionally biased region" description="Polar residues" evidence="8">
    <location>
        <begin position="2209"/>
        <end position="2220"/>
    </location>
</feature>
<dbReference type="FunFam" id="1.20.5.170:FF:000003">
    <property type="entry name" value="cAMP-responsive element modulator isoform X2"/>
    <property type="match status" value="1"/>
</dbReference>
<dbReference type="InterPro" id="IPR003102">
    <property type="entry name" value="CREB1-like_pKID"/>
</dbReference>
<feature type="domain" description="KID" evidence="10">
    <location>
        <begin position="2387"/>
        <end position="2446"/>
    </location>
</feature>
<feature type="compositionally biased region" description="Basic and acidic residues" evidence="8">
    <location>
        <begin position="312"/>
        <end position="323"/>
    </location>
</feature>
<feature type="compositionally biased region" description="Basic residues" evidence="8">
    <location>
        <begin position="2221"/>
        <end position="2235"/>
    </location>
</feature>
<feature type="compositionally biased region" description="Basic and acidic residues" evidence="8">
    <location>
        <begin position="1569"/>
        <end position="1606"/>
    </location>
</feature>
<dbReference type="InterPro" id="IPR029419">
    <property type="entry name" value="Arg_succ_lyase_C"/>
</dbReference>
<dbReference type="CDD" id="cd14690">
    <property type="entry name" value="bZIP_CREB1"/>
    <property type="match status" value="1"/>
</dbReference>
<dbReference type="CDD" id="cd01359">
    <property type="entry name" value="Argininosuccinate_lyase"/>
    <property type="match status" value="1"/>
</dbReference>
<feature type="compositionally biased region" description="Polar residues" evidence="8">
    <location>
        <begin position="1228"/>
        <end position="1239"/>
    </location>
</feature>
<dbReference type="Gene3D" id="1.10.275.10">
    <property type="entry name" value="Fumarase/aspartase (N-terminal domain)"/>
    <property type="match status" value="1"/>
</dbReference>
<dbReference type="InterPro" id="IPR004827">
    <property type="entry name" value="bZIP"/>
</dbReference>
<dbReference type="GO" id="GO:0004056">
    <property type="term" value="F:argininosuccinate lyase activity"/>
    <property type="evidence" value="ECO:0007669"/>
    <property type="project" value="InterPro"/>
</dbReference>
<dbReference type="InterPro" id="IPR009049">
    <property type="entry name" value="Argininosuccinate_lyase"/>
</dbReference>
<feature type="compositionally biased region" description="Basic and acidic residues" evidence="8">
    <location>
        <begin position="1539"/>
        <end position="1559"/>
    </location>
</feature>
<feature type="region of interest" description="Disordered" evidence="8">
    <location>
        <begin position="369"/>
        <end position="391"/>
    </location>
</feature>
<feature type="region of interest" description="Disordered" evidence="8">
    <location>
        <begin position="1298"/>
        <end position="1360"/>
    </location>
</feature>
<dbReference type="NCBIfam" id="TIGR00838">
    <property type="entry name" value="argH"/>
    <property type="match status" value="1"/>
</dbReference>
<dbReference type="Pfam" id="PF00170">
    <property type="entry name" value="bZIP_1"/>
    <property type="match status" value="1"/>
</dbReference>
<evidence type="ECO:0000256" key="3">
    <source>
        <dbReference type="ARBA" id="ARBA00023015"/>
    </source>
</evidence>
<protein>
    <recommendedName>
        <fullName evidence="13">Argininosuccinate lyase</fullName>
    </recommendedName>
</protein>
<dbReference type="InterPro" id="IPR008948">
    <property type="entry name" value="L-Aspartase-like"/>
</dbReference>
<evidence type="ECO:0000256" key="2">
    <source>
        <dbReference type="ARBA" id="ARBA00010755"/>
    </source>
</evidence>
<dbReference type="PRINTS" id="PR00145">
    <property type="entry name" value="ARGSUCLYASE"/>
</dbReference>
<dbReference type="FunFam" id="1.10.40.30:FF:000001">
    <property type="entry name" value="Argininosuccinate lyase"/>
    <property type="match status" value="1"/>
</dbReference>
<sequence length="2612" mass="293417">MCGRDKHLCAKVQAQARSEVRVCDYGTISVLRPGSHSAWQNRDVPLSDEIASFLYLWKYEYAVAAIVTTTRSETSTVRPATDPPDGAKEMGDKVPSGNGGCPGMHRRDWSPKKAISSRPQQVTFTSKSTPRARELQLRRKFMVYSDENEQVLRLKSMHILYVCNVMSNLHQMIIIVIVSLLQVVDSRARSNADGALQQQARRQLEVFQSQIPGGHLQVIKTQTVSSSRWSNKSSELQEIPIKDFENLQLSLNPLDLSSQKSKANVGRSVGRRPPSRPRARDESLRTAQQNLYRVSRLCHQIHENTVKQTIKRQNEINDNDRLNGHQRLTRTKSTSSEDLHLEDKSTKSIEDLEDLEQLQSWRRTSKLRRSLQYPKETKPQPSKILDLPENSGSVRKIREELEKGRRLSTALRGNNVDLEALDQILQTISSSSSNQSDRTDDNQDELDLKKQKRNSFVTVEKLQEVRGRLRRTSSPTEEIYKINKEEETDDGIVTEENNEMPVSEKSRVRSYVYGMETMMNKKPIVGTGSLESRSKLLNGGTNLRNEDWYNRRKSYGFEQVHTHTDTTNPISLRSKGRVESSTDSGICRSSEIVIVPTAKTDNCDEKTFTSVKKISSIFDQGFNKDLKSTTITIPIVSKPNSNFVDLGWDDVPEKDVKRHSIAVDESKYVTNHNDNKFRRTSLAINPTLDDVTAQNRKSKKVEFCKTEVHFAADSGKVNIVETDEKPPPTNNFRRRRRNSGPAINDDFERNGLPVLHFGDTSYEKVLLGVADEDNFDPPTTDDNVYQGSLSNNVSCGTVTVNTTSNLELQEDEKKDAIENVKGILKNKPIKPTPYHLGEDYFMNSNSDSDSGKWGVRLKPVQKSDPPYWKSTVTLHNTVYGQENSEKEDQPEFQKLLRNLRPTSGNKPDLLANQRSSENFSSVKFVTSTDNRRPWSVADRVKLSEDSQWAENKIYSTKVNFGDGGTAVVESDRFEQKEVNSPWNKENTVKDSERILNKGLVVRIGRDDCTSKHTVCSKTTSRDSSTTTTTKITIDLSPSPTNTKIKNSPIVPQSKRSHCFKSTSLVLDTIKNDCNKTNHVNIPQQLEALKKLYEDVQSDSDADKEVQVLMGKMDERELESAKDDNTSEISGSWSKMRACRMLNEHINKTNLTREIPSARISAKVEKDDSDHNAKHKFGIEDSLSSAAHFESDQNEHNSKTYKIKLKENKYSPIVTRKSSSLAKRADLRTASTSEKLSSPSLVGRSSKLDLRSERYDYRTETAFANVTDEKLHQKHTTNEIVLRQPKKSEMTYFGVRVSPQSTKKSQESVIHKETKLSDKPDLLQHMKTDSPSSRTRLRKSSPEKDQSPIYENLVGKNKPRLGKEFDSNILEELTKAADQILQAVNGFTDDDSHKYSGDERNFKEPLDTITESKSWSQDKKVKATTKQTNVKTKLKHTSSTSSVESLSRARKPQQLKPAQIKKRNVVNESRATTKARRLQRASSREALLQSHGSSSEDLGATVEVPQRKPRQIKKTKATQLNVNGGVELKKGTPPNPPRRKRDESKNKTEERMEPVTEIRHKTAVSTIRSTAEKSSRDRSRSRLEDAKKRVPQKRETSRGLPKSEPKKPVSSREISNHRISTAYENNKLWGGRFTESTDANLEKLNSSINFDKRMFAEDIEGSKAYASALEKINLLSEQETSLICDGLDKVKIEWEKNVFETKHGDEDIHTANERRLQEIIGEPASKLHVGRSRNDQVVTDMKLWLRTHLKELGNTVRSLIKVIVDRSSHEVDIMMPGYTHLQRAQPVRWSHYLLRYVVQRDDAISVDMTSLSHAWNLKKDCDRLDDILKLINVMPLGSGALAGNPFNVDRISLAKALGFDSVTKNSMHAVGDRDFIAEFLFWASMVGIHLSRLAEDLILYSSKEFEFVTIDDSYSTGSSLMPQKRNPDSLELIRGIGGSLFGQCCSFMMVLKSLPSTYNKDLQYDKEAMFTTFDKLKSILEVATGTVKTLKINQDKCKNALSFEMLATDVAYYLVRKGIAFREAHFLAGKVVAEAERKEVSICDLTLEELKNISPSFGVDIGRVWNYENSIEQYQAVGGTAKSLLCMITKPHCATLRNVVSQSSFGPSRPSSSLADKIIERRDPFRNEIRVFVTQACRMIHDDVIRHHDDINATPSHVVNPFRLVSVRLRHPPPSEKNPPKTFRPSVVRKIFKAAGGLVFLLQKPPPTPETQEFSPSFSTHVRSRHGGPRGARRGGSRGCSALSGAIAVTRTCVLFSSSDDRPEILTWLLRIARLPTPIASNSAMEGIVEENGTADPLAPSPDPQSPIVSVGVSNSQSHLMTATNIVQLTLPSHTQAQVQSVIQPNQQSVIQTAANIQPMLGKGNVILVSKPNSVIQTTQGSLSGLQTLQVKVVDAASDDSFSEEESPKKRRDLLTRRPSYRKILNDLGGGEIAVRGPHRATTQLGRVEGDFEPAVTSSNETMVFTETKVEQISSEADSELSSHSIPYHAVLPGAIQISGGKGTQGIHTLTMTNSTAGGAIVQYAQGQEFFVPEGVAVVAQSGNLSGGNGEDQDRKREMRLLKNREAARECRRKKKEYIKCLENRVAVLENQNKALIDELKSLKELYCQQKTE</sequence>
<feature type="compositionally biased region" description="Basic and acidic residues" evidence="8">
    <location>
        <begin position="1303"/>
        <end position="1327"/>
    </location>
</feature>
<dbReference type="PROSITE" id="PS00163">
    <property type="entry name" value="FUMARATE_LYASES"/>
    <property type="match status" value="1"/>
</dbReference>
<dbReference type="InterPro" id="IPR024083">
    <property type="entry name" value="Fumarase/histidase_N"/>
</dbReference>
<feature type="region of interest" description="Disordered" evidence="8">
    <location>
        <begin position="73"/>
        <end position="129"/>
    </location>
</feature>
<dbReference type="SUPFAM" id="SSF48557">
    <property type="entry name" value="L-aspartase-like"/>
    <property type="match status" value="1"/>
</dbReference>
<dbReference type="GO" id="GO:0005829">
    <property type="term" value="C:cytosol"/>
    <property type="evidence" value="ECO:0007669"/>
    <property type="project" value="TreeGrafter"/>
</dbReference>
<feature type="coiled-coil region" evidence="7">
    <location>
        <begin position="2571"/>
        <end position="2605"/>
    </location>
</feature>
<dbReference type="Gene3D" id="1.20.200.10">
    <property type="entry name" value="Fumarase/aspartase (Central domain)"/>
    <property type="match status" value="1"/>
</dbReference>
<dbReference type="Gene3D" id="1.10.40.30">
    <property type="entry name" value="Fumarase/aspartase (C-terminal domain)"/>
    <property type="match status" value="1"/>
</dbReference>
<dbReference type="GO" id="GO:0005634">
    <property type="term" value="C:nucleus"/>
    <property type="evidence" value="ECO:0007669"/>
    <property type="project" value="UniProtKB-SubCell"/>
</dbReference>
<accession>A0A8J6LC67</accession>
<evidence type="ECO:0000256" key="6">
    <source>
        <dbReference type="ARBA" id="ARBA00023242"/>
    </source>
</evidence>
<feature type="region of interest" description="Disordered" evidence="8">
    <location>
        <begin position="309"/>
        <end position="345"/>
    </location>
</feature>
<feature type="compositionally biased region" description="Basic and acidic residues" evidence="8">
    <location>
        <begin position="437"/>
        <end position="449"/>
    </location>
</feature>
<dbReference type="GO" id="GO:0003677">
    <property type="term" value="F:DNA binding"/>
    <property type="evidence" value="ECO:0007669"/>
    <property type="project" value="UniProtKB-KW"/>
</dbReference>
<evidence type="ECO:0000256" key="1">
    <source>
        <dbReference type="ARBA" id="ARBA00004123"/>
    </source>
</evidence>
<comment type="subcellular location">
    <subcellularLocation>
        <location evidence="1">Nucleus</location>
    </subcellularLocation>
</comment>
<dbReference type="GO" id="GO:0042450">
    <property type="term" value="P:L-arginine biosynthetic process via ornithine"/>
    <property type="evidence" value="ECO:0007669"/>
    <property type="project" value="InterPro"/>
</dbReference>
<evidence type="ECO:0000259" key="10">
    <source>
        <dbReference type="PROSITE" id="PS50953"/>
    </source>
</evidence>
<dbReference type="HAMAP" id="MF_00006">
    <property type="entry name" value="Arg_succ_lyase"/>
    <property type="match status" value="1"/>
</dbReference>